<evidence type="ECO:0000313" key="3">
    <source>
        <dbReference type="Proteomes" id="UP000030491"/>
    </source>
</evidence>
<evidence type="ECO:0000256" key="1">
    <source>
        <dbReference type="SAM" id="Phobius"/>
    </source>
</evidence>
<sequence length="62" mass="7394">MGRIFKLEKNVKRTEIKLQEGMLIPLSCYIVYVFLNQYSLAILLLLGLYFLIRFKNRNKLGR</sequence>
<dbReference type="Proteomes" id="UP000030491">
    <property type="component" value="Unassembled WGS sequence"/>
</dbReference>
<dbReference type="EMBL" id="JNAJ01000016">
    <property type="protein sequence ID" value="KGF90713.1"/>
    <property type="molecule type" value="Genomic_DNA"/>
</dbReference>
<gene>
    <name evidence="2" type="ORF">EU93_1311</name>
</gene>
<keyword evidence="1" id="KW-0812">Transmembrane</keyword>
<reference evidence="3" key="1">
    <citation type="journal article" date="2014" name="Sci. Data">
        <title>Genomes of diverse isolates of the marine cyanobacterium Prochlorococcus.</title>
        <authorList>
            <person name="Biller S."/>
            <person name="Berube P."/>
            <person name="Thompson J."/>
            <person name="Kelly L."/>
            <person name="Roggensack S."/>
            <person name="Awad L."/>
            <person name="Roache-Johnson K."/>
            <person name="Ding H."/>
            <person name="Giovannoni S.J."/>
            <person name="Moore L.R."/>
            <person name="Chisholm S.W."/>
        </authorList>
    </citation>
    <scope>NUCLEOTIDE SEQUENCE [LARGE SCALE GENOMIC DNA]</scope>
</reference>
<organism evidence="2 3">
    <name type="scientific">Prochlorococcus marinus str. MIT 9116</name>
    <dbReference type="NCBI Taxonomy" id="167544"/>
    <lineage>
        <taxon>Bacteria</taxon>
        <taxon>Bacillati</taxon>
        <taxon>Cyanobacteriota</taxon>
        <taxon>Cyanophyceae</taxon>
        <taxon>Synechococcales</taxon>
        <taxon>Prochlorococcaceae</taxon>
        <taxon>Prochlorococcus</taxon>
    </lineage>
</organism>
<evidence type="ECO:0000313" key="2">
    <source>
        <dbReference type="EMBL" id="KGF90713.1"/>
    </source>
</evidence>
<accession>A0A0A1ZRA2</accession>
<comment type="caution">
    <text evidence="2">The sequence shown here is derived from an EMBL/GenBank/DDBJ whole genome shotgun (WGS) entry which is preliminary data.</text>
</comment>
<feature type="transmembrane region" description="Helical" evidence="1">
    <location>
        <begin position="29"/>
        <end position="52"/>
    </location>
</feature>
<keyword evidence="1" id="KW-0472">Membrane</keyword>
<keyword evidence="1" id="KW-1133">Transmembrane helix</keyword>
<name>A0A0A1ZRA2_PROMR</name>
<protein>
    <submittedName>
        <fullName evidence="2">Uncharacterized protein</fullName>
    </submittedName>
</protein>
<proteinExistence type="predicted"/>
<dbReference type="AlphaFoldDB" id="A0A0A1ZRA2"/>